<evidence type="ECO:0000256" key="9">
    <source>
        <dbReference type="SAM" id="MobiDB-lite"/>
    </source>
</evidence>
<keyword evidence="6 10" id="KW-0472">Membrane</keyword>
<evidence type="ECO:0000256" key="6">
    <source>
        <dbReference type="ARBA" id="ARBA00023136"/>
    </source>
</evidence>
<keyword evidence="8" id="KW-0407">Ion channel</keyword>
<organism evidence="11">
    <name type="scientific">Heterosigma akashiwo</name>
    <name type="common">Chromophytic alga</name>
    <name type="synonym">Heterosigma carterae</name>
    <dbReference type="NCBI Taxonomy" id="2829"/>
    <lineage>
        <taxon>Eukaryota</taxon>
        <taxon>Sar</taxon>
        <taxon>Stramenopiles</taxon>
        <taxon>Ochrophyta</taxon>
        <taxon>Raphidophyceae</taxon>
        <taxon>Chattonellales</taxon>
        <taxon>Chattonellaceae</taxon>
        <taxon>Heterosigma</taxon>
    </lineage>
</organism>
<dbReference type="InterPro" id="IPR050866">
    <property type="entry name" value="CNG_cation_channel"/>
</dbReference>
<evidence type="ECO:0000256" key="3">
    <source>
        <dbReference type="ARBA" id="ARBA00022692"/>
    </source>
</evidence>
<feature type="transmembrane region" description="Helical" evidence="10">
    <location>
        <begin position="6"/>
        <end position="29"/>
    </location>
</feature>
<keyword evidence="4 10" id="KW-1133">Transmembrane helix</keyword>
<evidence type="ECO:0000256" key="1">
    <source>
        <dbReference type="ARBA" id="ARBA00004141"/>
    </source>
</evidence>
<dbReference type="PANTHER" id="PTHR45638">
    <property type="entry name" value="CYCLIC NUCLEOTIDE-GATED CATION CHANNEL SUBUNIT A"/>
    <property type="match status" value="1"/>
</dbReference>
<evidence type="ECO:0000256" key="7">
    <source>
        <dbReference type="ARBA" id="ARBA00023286"/>
    </source>
</evidence>
<dbReference type="GO" id="GO:0005221">
    <property type="term" value="F:intracellularly cyclic nucleotide-activated monoatomic cation channel activity"/>
    <property type="evidence" value="ECO:0007669"/>
    <property type="project" value="InterPro"/>
</dbReference>
<accession>A0A7S3UWV7</accession>
<keyword evidence="7" id="KW-1071">Ligand-gated ion channel</keyword>
<dbReference type="GO" id="GO:0044877">
    <property type="term" value="F:protein-containing complex binding"/>
    <property type="evidence" value="ECO:0007669"/>
    <property type="project" value="TreeGrafter"/>
</dbReference>
<evidence type="ECO:0000256" key="5">
    <source>
        <dbReference type="ARBA" id="ARBA00023065"/>
    </source>
</evidence>
<name>A0A7S3UWV7_HETAK</name>
<reference evidence="11" key="1">
    <citation type="submission" date="2021-01" db="EMBL/GenBank/DDBJ databases">
        <authorList>
            <person name="Corre E."/>
            <person name="Pelletier E."/>
            <person name="Niang G."/>
            <person name="Scheremetjew M."/>
            <person name="Finn R."/>
            <person name="Kale V."/>
            <person name="Holt S."/>
            <person name="Cochrane G."/>
            <person name="Meng A."/>
            <person name="Brown T."/>
            <person name="Cohen L."/>
        </authorList>
    </citation>
    <scope>NUCLEOTIDE SEQUENCE</scope>
    <source>
        <strain evidence="11">CCMP3107</strain>
    </source>
</reference>
<feature type="region of interest" description="Disordered" evidence="9">
    <location>
        <begin position="166"/>
        <end position="203"/>
    </location>
</feature>
<evidence type="ECO:0008006" key="12">
    <source>
        <dbReference type="Google" id="ProtNLM"/>
    </source>
</evidence>
<keyword evidence="2" id="KW-0813">Transport</keyword>
<feature type="compositionally biased region" description="Low complexity" evidence="9">
    <location>
        <begin position="185"/>
        <end position="194"/>
    </location>
</feature>
<dbReference type="Gene3D" id="1.10.287.630">
    <property type="entry name" value="Helix hairpin bin"/>
    <property type="match status" value="1"/>
</dbReference>
<dbReference type="InterPro" id="IPR014710">
    <property type="entry name" value="RmlC-like_jellyroll"/>
</dbReference>
<evidence type="ECO:0000256" key="10">
    <source>
        <dbReference type="SAM" id="Phobius"/>
    </source>
</evidence>
<protein>
    <recommendedName>
        <fullName evidence="12">Cyclic nucleotide-binding domain-containing protein</fullName>
    </recommendedName>
</protein>
<keyword evidence="3 10" id="KW-0812">Transmembrane</keyword>
<dbReference type="FunFam" id="1.10.287.630:FF:000001">
    <property type="entry name" value="Cyclic nucleotide-gated channel alpha 3"/>
    <property type="match status" value="1"/>
</dbReference>
<dbReference type="PANTHER" id="PTHR45638:SF11">
    <property type="entry name" value="CYCLIC NUCLEOTIDE-GATED CATION CHANNEL SUBUNIT A"/>
    <property type="match status" value="1"/>
</dbReference>
<evidence type="ECO:0000256" key="2">
    <source>
        <dbReference type="ARBA" id="ARBA00022448"/>
    </source>
</evidence>
<dbReference type="EMBL" id="HBIU01012861">
    <property type="protein sequence ID" value="CAE0627152.1"/>
    <property type="molecule type" value="Transcribed_RNA"/>
</dbReference>
<sequence length="203" mass="22653">MEIAWTILVMIGGTSLFGFVIGNVASVMTHEDETAMLVKAKIQSVLAYMRYRDFPDTLARKIRRHYEYSWKRSQVYNEEEILLELPTALRTEVALYIHKDTIIKVPFLKELGDDVIPMLVLKLKPINASPRDIIIKEDYFGEEMYFCVEGELKSYLGGGKISVPVPRGPRPAAASAARARRSGASRRPGTSSGRQPSATSAAC</sequence>
<evidence type="ECO:0000256" key="4">
    <source>
        <dbReference type="ARBA" id="ARBA00022989"/>
    </source>
</evidence>
<proteinExistence type="predicted"/>
<evidence type="ECO:0000256" key="8">
    <source>
        <dbReference type="ARBA" id="ARBA00023303"/>
    </source>
</evidence>
<dbReference type="GO" id="GO:0016020">
    <property type="term" value="C:membrane"/>
    <property type="evidence" value="ECO:0007669"/>
    <property type="project" value="UniProtKB-SubCell"/>
</dbReference>
<dbReference type="AlphaFoldDB" id="A0A7S3UWV7"/>
<keyword evidence="5" id="KW-0406">Ion transport</keyword>
<comment type="subcellular location">
    <subcellularLocation>
        <location evidence="1">Membrane</location>
        <topology evidence="1">Multi-pass membrane protein</topology>
    </subcellularLocation>
</comment>
<evidence type="ECO:0000313" key="11">
    <source>
        <dbReference type="EMBL" id="CAE0627152.1"/>
    </source>
</evidence>
<dbReference type="SUPFAM" id="SSF51206">
    <property type="entry name" value="cAMP-binding domain-like"/>
    <property type="match status" value="1"/>
</dbReference>
<dbReference type="Gene3D" id="2.60.120.10">
    <property type="entry name" value="Jelly Rolls"/>
    <property type="match status" value="1"/>
</dbReference>
<dbReference type="InterPro" id="IPR018490">
    <property type="entry name" value="cNMP-bd_dom_sf"/>
</dbReference>
<gene>
    <name evidence="11" type="ORF">HAKA00212_LOCUS5830</name>
</gene>